<dbReference type="InterPro" id="IPR036259">
    <property type="entry name" value="MFS_trans_sf"/>
</dbReference>
<dbReference type="PANTHER" id="PTHR23501">
    <property type="entry name" value="MAJOR FACILITATOR SUPERFAMILY"/>
    <property type="match status" value="1"/>
</dbReference>
<dbReference type="SUPFAM" id="SSF103473">
    <property type="entry name" value="MFS general substrate transporter"/>
    <property type="match status" value="1"/>
</dbReference>
<feature type="transmembrane region" description="Helical" evidence="7">
    <location>
        <begin position="292"/>
        <end position="314"/>
    </location>
</feature>
<feature type="transmembrane region" description="Helical" evidence="7">
    <location>
        <begin position="77"/>
        <end position="96"/>
    </location>
</feature>
<evidence type="ECO:0000256" key="7">
    <source>
        <dbReference type="SAM" id="Phobius"/>
    </source>
</evidence>
<feature type="transmembrane region" description="Helical" evidence="7">
    <location>
        <begin position="264"/>
        <end position="286"/>
    </location>
</feature>
<protein>
    <submittedName>
        <fullName evidence="9">DHA2 family efflux MFS transporter permease subunit</fullName>
    </submittedName>
</protein>
<dbReference type="InterPro" id="IPR004638">
    <property type="entry name" value="EmrB-like"/>
</dbReference>
<feature type="transmembrane region" description="Helical" evidence="7">
    <location>
        <begin position="102"/>
        <end position="123"/>
    </location>
</feature>
<dbReference type="PROSITE" id="PS50850">
    <property type="entry name" value="MFS"/>
    <property type="match status" value="1"/>
</dbReference>
<dbReference type="InterPro" id="IPR020846">
    <property type="entry name" value="MFS_dom"/>
</dbReference>
<sequence>MEPEQGSYRFIALVVASIFFMALLDGVIINTALPQMAASFGVQPVELSIGVTIYMLTVAMFMPLSGWAADRFGARRIFLLAILLFTLASVACAAASSLSQFALARAVQGIGGGMMIPIGRLIVLGQARKSELLQATALITWPALFAPVIGPVIGGFITEYASWRWNFLLNIPLGAIGLVLVALVVPEQAGRRDRVLDLRGFLLTASALGMLLFGLELSAHAQREWRLPVGLVAAGMACGALAIRHLKRAANPLLDLSPFGVQTFAAASLMAGTYIQVAIAATPFLLPLLFQLVFGLNAFEAGGLLFIYFAGNLLMKTVTTPVLRRFGFRAVLSCNGMLVGLSIACCALLEREASQAFIAIVLFLAGATRSMQFTAINTIAYADINSAQRSSASTLAAMVQQTGMMVGVALATFLLNGNNWLRAGSGVGQQDFRAAFIILGTMAVIASMRFLKLPADAGAEITGRAGN</sequence>
<keyword evidence="2" id="KW-0813">Transport</keyword>
<feature type="transmembrane region" description="Helical" evidence="7">
    <location>
        <begin position="163"/>
        <end position="186"/>
    </location>
</feature>
<feature type="transmembrane region" description="Helical" evidence="7">
    <location>
        <begin position="135"/>
        <end position="157"/>
    </location>
</feature>
<comment type="subcellular location">
    <subcellularLocation>
        <location evidence="1">Cell membrane</location>
        <topology evidence="1">Multi-pass membrane protein</topology>
    </subcellularLocation>
</comment>
<evidence type="ECO:0000313" key="10">
    <source>
        <dbReference type="Proteomes" id="UP001352263"/>
    </source>
</evidence>
<dbReference type="Gene3D" id="1.20.1250.20">
    <property type="entry name" value="MFS general substrate transporter like domains"/>
    <property type="match status" value="1"/>
</dbReference>
<dbReference type="Pfam" id="PF07690">
    <property type="entry name" value="MFS_1"/>
    <property type="match status" value="1"/>
</dbReference>
<feature type="domain" description="Major facilitator superfamily (MFS) profile" evidence="8">
    <location>
        <begin position="11"/>
        <end position="458"/>
    </location>
</feature>
<keyword evidence="5 7" id="KW-1133">Transmembrane helix</keyword>
<dbReference type="RefSeq" id="WP_326506554.1">
    <property type="nucleotide sequence ID" value="NZ_JAWIIV010000008.1"/>
</dbReference>
<dbReference type="PANTHER" id="PTHR23501:SF1">
    <property type="entry name" value="TRANSPORT PROTEIN HSRA-RELATED"/>
    <property type="match status" value="1"/>
</dbReference>
<reference evidence="9 10" key="1">
    <citation type="submission" date="2023-10" db="EMBL/GenBank/DDBJ databases">
        <title>Noviherbaspirillum sp. CPCC 100848 genome assembly.</title>
        <authorList>
            <person name="Li X.Y."/>
            <person name="Fang X.M."/>
        </authorList>
    </citation>
    <scope>NUCLEOTIDE SEQUENCE [LARGE SCALE GENOMIC DNA]</scope>
    <source>
        <strain evidence="9 10">CPCC 100848</strain>
    </source>
</reference>
<feature type="transmembrane region" description="Helical" evidence="7">
    <location>
        <begin position="394"/>
        <end position="414"/>
    </location>
</feature>
<evidence type="ECO:0000256" key="5">
    <source>
        <dbReference type="ARBA" id="ARBA00022989"/>
    </source>
</evidence>
<name>A0ABU6J8T9_9BURK</name>
<feature type="transmembrane region" description="Helical" evidence="7">
    <location>
        <begin position="326"/>
        <end position="350"/>
    </location>
</feature>
<evidence type="ECO:0000256" key="4">
    <source>
        <dbReference type="ARBA" id="ARBA00022692"/>
    </source>
</evidence>
<keyword evidence="4 7" id="KW-0812">Transmembrane</keyword>
<feature type="transmembrane region" description="Helical" evidence="7">
    <location>
        <begin position="12"/>
        <end position="33"/>
    </location>
</feature>
<feature type="transmembrane region" description="Helical" evidence="7">
    <location>
        <begin position="225"/>
        <end position="243"/>
    </location>
</feature>
<dbReference type="Proteomes" id="UP001352263">
    <property type="component" value="Unassembled WGS sequence"/>
</dbReference>
<feature type="transmembrane region" description="Helical" evidence="7">
    <location>
        <begin position="434"/>
        <end position="451"/>
    </location>
</feature>
<proteinExistence type="predicted"/>
<evidence type="ECO:0000256" key="1">
    <source>
        <dbReference type="ARBA" id="ARBA00004651"/>
    </source>
</evidence>
<dbReference type="EMBL" id="JAWIIV010000008">
    <property type="protein sequence ID" value="MEC4719841.1"/>
    <property type="molecule type" value="Genomic_DNA"/>
</dbReference>
<evidence type="ECO:0000256" key="2">
    <source>
        <dbReference type="ARBA" id="ARBA00022448"/>
    </source>
</evidence>
<keyword evidence="6 7" id="KW-0472">Membrane</keyword>
<feature type="transmembrane region" description="Helical" evidence="7">
    <location>
        <begin position="45"/>
        <end position="65"/>
    </location>
</feature>
<evidence type="ECO:0000313" key="9">
    <source>
        <dbReference type="EMBL" id="MEC4719841.1"/>
    </source>
</evidence>
<keyword evidence="3" id="KW-1003">Cell membrane</keyword>
<keyword evidence="10" id="KW-1185">Reference proteome</keyword>
<accession>A0ABU6J8T9</accession>
<evidence type="ECO:0000256" key="6">
    <source>
        <dbReference type="ARBA" id="ARBA00023136"/>
    </source>
</evidence>
<evidence type="ECO:0000259" key="8">
    <source>
        <dbReference type="PROSITE" id="PS50850"/>
    </source>
</evidence>
<feature type="transmembrane region" description="Helical" evidence="7">
    <location>
        <begin position="356"/>
        <end position="382"/>
    </location>
</feature>
<gene>
    <name evidence="9" type="ORF">RY831_11825</name>
</gene>
<dbReference type="InterPro" id="IPR011701">
    <property type="entry name" value="MFS"/>
</dbReference>
<dbReference type="NCBIfam" id="TIGR00711">
    <property type="entry name" value="efflux_EmrB"/>
    <property type="match status" value="1"/>
</dbReference>
<feature type="transmembrane region" description="Helical" evidence="7">
    <location>
        <begin position="198"/>
        <end position="219"/>
    </location>
</feature>
<evidence type="ECO:0000256" key="3">
    <source>
        <dbReference type="ARBA" id="ARBA00022475"/>
    </source>
</evidence>
<organism evidence="9 10">
    <name type="scientific">Noviherbaspirillum album</name>
    <dbReference type="NCBI Taxonomy" id="3080276"/>
    <lineage>
        <taxon>Bacteria</taxon>
        <taxon>Pseudomonadati</taxon>
        <taxon>Pseudomonadota</taxon>
        <taxon>Betaproteobacteria</taxon>
        <taxon>Burkholderiales</taxon>
        <taxon>Oxalobacteraceae</taxon>
        <taxon>Noviherbaspirillum</taxon>
    </lineage>
</organism>
<dbReference type="Gene3D" id="1.20.1720.10">
    <property type="entry name" value="Multidrug resistance protein D"/>
    <property type="match status" value="1"/>
</dbReference>
<comment type="caution">
    <text evidence="9">The sequence shown here is derived from an EMBL/GenBank/DDBJ whole genome shotgun (WGS) entry which is preliminary data.</text>
</comment>